<dbReference type="Pfam" id="PF13460">
    <property type="entry name" value="NAD_binding_10"/>
    <property type="match status" value="1"/>
</dbReference>
<evidence type="ECO:0000313" key="5">
    <source>
        <dbReference type="Proteomes" id="UP000544052"/>
    </source>
</evidence>
<dbReference type="PANTHER" id="PTHR15020">
    <property type="entry name" value="FLAVIN REDUCTASE-RELATED"/>
    <property type="match status" value="1"/>
</dbReference>
<dbReference type="RefSeq" id="WP_182580401.1">
    <property type="nucleotide sequence ID" value="NZ_JACIUY010000044.1"/>
</dbReference>
<dbReference type="Proteomes" id="UP000518255">
    <property type="component" value="Unassembled WGS sequence"/>
</dbReference>
<dbReference type="PANTHER" id="PTHR15020:SF50">
    <property type="entry name" value="UPF0659 PROTEIN YMR090W"/>
    <property type="match status" value="1"/>
</dbReference>
<keyword evidence="5" id="KW-1185">Reference proteome</keyword>
<name>A0A7W3TY94_9LACO</name>
<evidence type="ECO:0000313" key="3">
    <source>
        <dbReference type="EMBL" id="MBB1085498.1"/>
    </source>
</evidence>
<comment type="caution">
    <text evidence="3">The sequence shown here is derived from an EMBL/GenBank/DDBJ whole genome shotgun (WGS) entry which is preliminary data.</text>
</comment>
<evidence type="ECO:0000313" key="4">
    <source>
        <dbReference type="Proteomes" id="UP000518255"/>
    </source>
</evidence>
<feature type="domain" description="NAD(P)-binding" evidence="1">
    <location>
        <begin position="8"/>
        <end position="188"/>
    </location>
</feature>
<dbReference type="SUPFAM" id="SSF51735">
    <property type="entry name" value="NAD(P)-binding Rossmann-fold domains"/>
    <property type="match status" value="1"/>
</dbReference>
<dbReference type="InterPro" id="IPR016040">
    <property type="entry name" value="NAD(P)-bd_dom"/>
</dbReference>
<reference evidence="4 5" key="1">
    <citation type="submission" date="2020-07" db="EMBL/GenBank/DDBJ databases">
        <title>Description of Limosilactobacillus balticus sp. nov., Limosilactobacillus agrestis sp. nov., Limosilactobacillus albertensis sp. nov., Limosilactobacillus rudii sp. nov., Limosilactobacillus fastidiosus sp. nov., five novel Limosilactobacillus species isolated from the vertebrate gastrointestinal tract, and proposal of 6 subspecies of Limosilactobacillus reuteri adapted to the gastrointestinal tract of specific vertebrate hosts.</title>
        <authorList>
            <person name="Li F."/>
            <person name="Cheng C."/>
            <person name="Zheng J."/>
            <person name="Quevedo R.M."/>
            <person name="Li J."/>
            <person name="Roos S."/>
            <person name="Gaenzle M.G."/>
            <person name="Walter J."/>
        </authorList>
    </citation>
    <scope>NUCLEOTIDE SEQUENCE [LARGE SCALE GENOMIC DNA]</scope>
    <source>
        <strain evidence="3 4">WF-MA3-C</strain>
        <strain evidence="2 5">WF-MO7-1</strain>
    </source>
</reference>
<sequence>MSKVFVVGGSGRVATDLIKDLIENGNEVVAGSRNPEKIIKLDGVSAVKLDLHAEMEEIARIMDGCDVVYFVAGSRGKDLLQTDAFGAVKTMMAAERDGIKRYIMLSSMYALQPQMWSKYKALADITDYNIAKFFADNYLIHNTKLAYTIVQPASLTEEPGTGMVTFGDGKDTTNPISDVAKVLADTLKYKETIGHIIMMRSGKTPIDDALSNVGDPVAYNNAGLTD</sequence>
<dbReference type="InterPro" id="IPR036291">
    <property type="entry name" value="NAD(P)-bd_dom_sf"/>
</dbReference>
<proteinExistence type="predicted"/>
<evidence type="ECO:0000259" key="1">
    <source>
        <dbReference type="Pfam" id="PF13460"/>
    </source>
</evidence>
<accession>A0A7W3TY94</accession>
<dbReference type="EMBL" id="JACIUZ010000019">
    <property type="protein sequence ID" value="MBB1062550.1"/>
    <property type="molecule type" value="Genomic_DNA"/>
</dbReference>
<gene>
    <name evidence="3" type="ORF">H5R63_01625</name>
    <name evidence="2" type="ORF">H5R64_01845</name>
</gene>
<dbReference type="Proteomes" id="UP000544052">
    <property type="component" value="Unassembled WGS sequence"/>
</dbReference>
<protein>
    <submittedName>
        <fullName evidence="3">NAD(P)H-binding protein</fullName>
    </submittedName>
</protein>
<dbReference type="Gene3D" id="3.40.50.720">
    <property type="entry name" value="NAD(P)-binding Rossmann-like Domain"/>
    <property type="match status" value="1"/>
</dbReference>
<dbReference type="EMBL" id="JACIUY010000044">
    <property type="protein sequence ID" value="MBB1085498.1"/>
    <property type="molecule type" value="Genomic_DNA"/>
</dbReference>
<evidence type="ECO:0000313" key="2">
    <source>
        <dbReference type="EMBL" id="MBB1062550.1"/>
    </source>
</evidence>
<organism evidence="3 4">
    <name type="scientific">Limosilactobacillus fastidiosus</name>
    <dbReference type="NCBI Taxonomy" id="2759855"/>
    <lineage>
        <taxon>Bacteria</taxon>
        <taxon>Bacillati</taxon>
        <taxon>Bacillota</taxon>
        <taxon>Bacilli</taxon>
        <taxon>Lactobacillales</taxon>
        <taxon>Lactobacillaceae</taxon>
        <taxon>Limosilactobacillus</taxon>
    </lineage>
</organism>
<dbReference type="AlphaFoldDB" id="A0A7W3TY94"/>